<dbReference type="AlphaFoldDB" id="X1IU73"/>
<protein>
    <submittedName>
        <fullName evidence="1">Uncharacterized protein</fullName>
    </submittedName>
</protein>
<feature type="non-terminal residue" evidence="1">
    <location>
        <position position="46"/>
    </location>
</feature>
<proteinExistence type="predicted"/>
<organism evidence="1">
    <name type="scientific">marine sediment metagenome</name>
    <dbReference type="NCBI Taxonomy" id="412755"/>
    <lineage>
        <taxon>unclassified sequences</taxon>
        <taxon>metagenomes</taxon>
        <taxon>ecological metagenomes</taxon>
    </lineage>
</organism>
<sequence length="46" mass="5004">MEYTVCLKWGGMHGDISLQRASGELLYVLRGVAFGSRQFAVVDANG</sequence>
<name>X1IU73_9ZZZZ</name>
<evidence type="ECO:0000313" key="1">
    <source>
        <dbReference type="EMBL" id="GAH85267.1"/>
    </source>
</evidence>
<reference evidence="1" key="1">
    <citation type="journal article" date="2014" name="Front. Microbiol.">
        <title>High frequency of phylogenetically diverse reductive dehalogenase-homologous genes in deep subseafloor sedimentary metagenomes.</title>
        <authorList>
            <person name="Kawai M."/>
            <person name="Futagami T."/>
            <person name="Toyoda A."/>
            <person name="Takaki Y."/>
            <person name="Nishi S."/>
            <person name="Hori S."/>
            <person name="Arai W."/>
            <person name="Tsubouchi T."/>
            <person name="Morono Y."/>
            <person name="Uchiyama I."/>
            <person name="Ito T."/>
            <person name="Fujiyama A."/>
            <person name="Inagaki F."/>
            <person name="Takami H."/>
        </authorList>
    </citation>
    <scope>NUCLEOTIDE SEQUENCE</scope>
    <source>
        <strain evidence="1">Expedition CK06-06</strain>
    </source>
</reference>
<comment type="caution">
    <text evidence="1">The sequence shown here is derived from an EMBL/GenBank/DDBJ whole genome shotgun (WGS) entry which is preliminary data.</text>
</comment>
<gene>
    <name evidence="1" type="ORF">S03H2_68643</name>
</gene>
<dbReference type="EMBL" id="BARU01045167">
    <property type="protein sequence ID" value="GAH85267.1"/>
    <property type="molecule type" value="Genomic_DNA"/>
</dbReference>
<accession>X1IU73</accession>